<evidence type="ECO:0000256" key="5">
    <source>
        <dbReference type="SAM" id="MobiDB-lite"/>
    </source>
</evidence>
<evidence type="ECO:0000256" key="1">
    <source>
        <dbReference type="ARBA" id="ARBA00006157"/>
    </source>
</evidence>
<keyword evidence="4" id="KW-0804">Transcription</keyword>
<evidence type="ECO:0000313" key="7">
    <source>
        <dbReference type="EMBL" id="MBD8876188.1"/>
    </source>
</evidence>
<keyword evidence="2" id="KW-0805">Transcription regulation</keyword>
<dbReference type="Pfam" id="PF13693">
    <property type="entry name" value="HTH_35"/>
    <property type="match status" value="1"/>
</dbReference>
<evidence type="ECO:0000313" key="8">
    <source>
        <dbReference type="Proteomes" id="UP000615687"/>
    </source>
</evidence>
<keyword evidence="8" id="KW-1185">Reference proteome</keyword>
<organism evidence="7 8">
    <name type="scientific">Roseibium polysiphoniae</name>
    <dbReference type="NCBI Taxonomy" id="2571221"/>
    <lineage>
        <taxon>Bacteria</taxon>
        <taxon>Pseudomonadati</taxon>
        <taxon>Pseudomonadota</taxon>
        <taxon>Alphaproteobacteria</taxon>
        <taxon>Hyphomicrobiales</taxon>
        <taxon>Stappiaceae</taxon>
        <taxon>Roseibium</taxon>
    </lineage>
</organism>
<feature type="region of interest" description="Disordered" evidence="5">
    <location>
        <begin position="83"/>
        <end position="103"/>
    </location>
</feature>
<name>A0ABR9C9D2_9HYPH</name>
<feature type="domain" description="Ner winged helix-turn-helix DNA-binding" evidence="6">
    <location>
        <begin position="6"/>
        <end position="78"/>
    </location>
</feature>
<protein>
    <submittedName>
        <fullName evidence="7">Helix-turn-helix domain-containing protein</fullName>
    </submittedName>
</protein>
<dbReference type="RefSeq" id="WP_192108681.1">
    <property type="nucleotide sequence ID" value="NZ_JACYXJ010000003.1"/>
</dbReference>
<evidence type="ECO:0000256" key="3">
    <source>
        <dbReference type="ARBA" id="ARBA00023125"/>
    </source>
</evidence>
<comment type="caution">
    <text evidence="7">The sequence shown here is derived from an EMBL/GenBank/DDBJ whole genome shotgun (WGS) entry which is preliminary data.</text>
</comment>
<proteinExistence type="inferred from homology"/>
<feature type="compositionally biased region" description="Polar residues" evidence="5">
    <location>
        <begin position="91"/>
        <end position="103"/>
    </location>
</feature>
<comment type="similarity">
    <text evidence="1">Belongs to the ner transcriptional regulatory family.</text>
</comment>
<reference evidence="7 8" key="1">
    <citation type="submission" date="2020-09" db="EMBL/GenBank/DDBJ databases">
        <title>The genome sequence of type strain Labrenzia polysiphoniae KACC 19711.</title>
        <authorList>
            <person name="Liu Y."/>
        </authorList>
    </citation>
    <scope>NUCLEOTIDE SEQUENCE [LARGE SCALE GENOMIC DNA]</scope>
    <source>
        <strain evidence="7 8">KACC 19711</strain>
    </source>
</reference>
<gene>
    <name evidence="7" type="ORF">IG617_07820</name>
</gene>
<sequence>MTGKLWDKHAIKAELHRQGMTLTALAEREGINPKSFRGVWSRTHRKAEAALAKFLGEPVEVLFPDRYPIRTSRILSTKYEAESASPKKCSECSSSGTAATKAA</sequence>
<dbReference type="InterPro" id="IPR038722">
    <property type="entry name" value="Ner_HTH_dom"/>
</dbReference>
<dbReference type="Gene3D" id="1.10.260.40">
    <property type="entry name" value="lambda repressor-like DNA-binding domains"/>
    <property type="match status" value="1"/>
</dbReference>
<dbReference type="Proteomes" id="UP000615687">
    <property type="component" value="Unassembled WGS sequence"/>
</dbReference>
<keyword evidence="3" id="KW-0238">DNA-binding</keyword>
<evidence type="ECO:0000256" key="4">
    <source>
        <dbReference type="ARBA" id="ARBA00023163"/>
    </source>
</evidence>
<evidence type="ECO:0000256" key="2">
    <source>
        <dbReference type="ARBA" id="ARBA00023015"/>
    </source>
</evidence>
<dbReference type="EMBL" id="JACYXJ010000003">
    <property type="protein sequence ID" value="MBD8876188.1"/>
    <property type="molecule type" value="Genomic_DNA"/>
</dbReference>
<accession>A0ABR9C9D2</accession>
<evidence type="ECO:0000259" key="6">
    <source>
        <dbReference type="Pfam" id="PF13693"/>
    </source>
</evidence>
<dbReference type="InterPro" id="IPR010982">
    <property type="entry name" value="Lambda_DNA-bd_dom_sf"/>
</dbReference>
<dbReference type="SUPFAM" id="SSF47413">
    <property type="entry name" value="lambda repressor-like DNA-binding domains"/>
    <property type="match status" value="1"/>
</dbReference>